<reference evidence="3" key="1">
    <citation type="journal article" date="2019" name="Int. J. Syst. Evol. Microbiol.">
        <title>The Global Catalogue of Microorganisms (GCM) 10K type strain sequencing project: providing services to taxonomists for standard genome sequencing and annotation.</title>
        <authorList>
            <consortium name="The Broad Institute Genomics Platform"/>
            <consortium name="The Broad Institute Genome Sequencing Center for Infectious Disease"/>
            <person name="Wu L."/>
            <person name="Ma J."/>
        </authorList>
    </citation>
    <scope>NUCLEOTIDE SEQUENCE [LARGE SCALE GENOMIC DNA]</scope>
    <source>
        <strain evidence="3">JCM 10083</strain>
    </source>
</reference>
<feature type="domain" description="Fumarylacetoacetase-like C-terminal" evidence="1">
    <location>
        <begin position="28"/>
        <end position="69"/>
    </location>
</feature>
<keyword evidence="3" id="KW-1185">Reference proteome</keyword>
<keyword evidence="2" id="KW-0378">Hydrolase</keyword>
<dbReference type="RefSeq" id="WP_364156863.1">
    <property type="nucleotide sequence ID" value="NZ_BAAAGK010000161.1"/>
</dbReference>
<protein>
    <submittedName>
        <fullName evidence="2">Fumarylacetoacetate hydrolase family protein</fullName>
    </submittedName>
</protein>
<evidence type="ECO:0000313" key="2">
    <source>
        <dbReference type="EMBL" id="MFC7600935.1"/>
    </source>
</evidence>
<dbReference type="Pfam" id="PF01557">
    <property type="entry name" value="FAA_hydrolase"/>
    <property type="match status" value="1"/>
</dbReference>
<gene>
    <name evidence="2" type="ORF">ACFQVD_12595</name>
</gene>
<dbReference type="Proteomes" id="UP001596514">
    <property type="component" value="Unassembled WGS sequence"/>
</dbReference>
<accession>A0ABW2SXL1</accession>
<comment type="caution">
    <text evidence="2">The sequence shown here is derived from an EMBL/GenBank/DDBJ whole genome shotgun (WGS) entry which is preliminary data.</text>
</comment>
<sequence>MPSVTSRPKNSAERPASPGFLTSRILSISSTNKMIFSAGTTLSFDSRTFTLRPGAVIAAGTPSGIGYPRTPRGCCTTATWSRWRSGSRAAPVLQ</sequence>
<proteinExistence type="predicted"/>
<dbReference type="SUPFAM" id="SSF56529">
    <property type="entry name" value="FAH"/>
    <property type="match status" value="1"/>
</dbReference>
<evidence type="ECO:0000259" key="1">
    <source>
        <dbReference type="Pfam" id="PF01557"/>
    </source>
</evidence>
<dbReference type="InterPro" id="IPR011234">
    <property type="entry name" value="Fumarylacetoacetase-like_C"/>
</dbReference>
<name>A0ABW2SXL1_9ACTN</name>
<organism evidence="2 3">
    <name type="scientific">Streptosporangium amethystogenes subsp. fukuiense</name>
    <dbReference type="NCBI Taxonomy" id="698418"/>
    <lineage>
        <taxon>Bacteria</taxon>
        <taxon>Bacillati</taxon>
        <taxon>Actinomycetota</taxon>
        <taxon>Actinomycetes</taxon>
        <taxon>Streptosporangiales</taxon>
        <taxon>Streptosporangiaceae</taxon>
        <taxon>Streptosporangium</taxon>
    </lineage>
</organism>
<dbReference type="GO" id="GO:0016787">
    <property type="term" value="F:hydrolase activity"/>
    <property type="evidence" value="ECO:0007669"/>
    <property type="project" value="UniProtKB-KW"/>
</dbReference>
<evidence type="ECO:0000313" key="3">
    <source>
        <dbReference type="Proteomes" id="UP001596514"/>
    </source>
</evidence>
<dbReference type="Gene3D" id="3.90.850.10">
    <property type="entry name" value="Fumarylacetoacetase-like, C-terminal domain"/>
    <property type="match status" value="1"/>
</dbReference>
<dbReference type="EMBL" id="JBHTEE010000001">
    <property type="protein sequence ID" value="MFC7600935.1"/>
    <property type="molecule type" value="Genomic_DNA"/>
</dbReference>
<dbReference type="InterPro" id="IPR036663">
    <property type="entry name" value="Fumarylacetoacetase_C_sf"/>
</dbReference>